<dbReference type="OMA" id="QGEAYRC"/>
<sequence>MSATHAALAARRAVVPARASASRRARRVSSRRGRATTTTTRAAVTEPATKITFEDALPSAVKDGASLTCVGAGVREKKIAIINVKVYAVALYVDADACKAALTTGATPLDGAFDKTLAIELARDVGGETFWDALEDAVTPRIRRIATDMATKEDEDGNFMATVAEAAEVAEEAAMDGAESLKGLFAGENLKKGTRVTIAWRPNASDGGDVLCVSVGGGKSIASASEELALALFDVYLGDDPVSDAAFNAFTKGVAKLVAPF</sequence>
<dbReference type="EMBL" id="GG663740">
    <property type="protein sequence ID" value="EEH56774.1"/>
    <property type="molecule type" value="Genomic_DNA"/>
</dbReference>
<protein>
    <submittedName>
        <fullName evidence="3">Predicted protein</fullName>
    </submittedName>
</protein>
<feature type="domain" description="Chalcone isomerase" evidence="2">
    <location>
        <begin position="67"/>
        <end position="246"/>
    </location>
</feature>
<dbReference type="InterPro" id="IPR016087">
    <property type="entry name" value="Chalcone_isomerase"/>
</dbReference>
<dbReference type="AlphaFoldDB" id="C1MVC1"/>
<dbReference type="RefSeq" id="XP_003059642.1">
    <property type="nucleotide sequence ID" value="XM_003059596.1"/>
</dbReference>
<dbReference type="GO" id="GO:0016872">
    <property type="term" value="F:intramolecular lyase activity"/>
    <property type="evidence" value="ECO:0007669"/>
    <property type="project" value="InterPro"/>
</dbReference>
<dbReference type="InterPro" id="IPR036298">
    <property type="entry name" value="Chalcone_isomerase_sf"/>
</dbReference>
<dbReference type="InterPro" id="IPR016088">
    <property type="entry name" value="Chalcone_isomerase_3-sand"/>
</dbReference>
<dbReference type="KEGG" id="mpp:MICPUCDRAFT_47616"/>
<feature type="region of interest" description="Disordered" evidence="1">
    <location>
        <begin position="18"/>
        <end position="40"/>
    </location>
</feature>
<keyword evidence="4" id="KW-1185">Reference proteome</keyword>
<dbReference type="PANTHER" id="PTHR47698:SF2">
    <property type="entry name" value="FATTY-ACID-BINDING PROTEIN 3, CHLOROPLASTIC"/>
    <property type="match status" value="1"/>
</dbReference>
<dbReference type="SUPFAM" id="SSF54626">
    <property type="entry name" value="Chalcone isomerase"/>
    <property type="match status" value="1"/>
</dbReference>
<evidence type="ECO:0000313" key="3">
    <source>
        <dbReference type="EMBL" id="EEH56774.1"/>
    </source>
</evidence>
<dbReference type="OrthoDB" id="18193at2759"/>
<name>C1MVC1_MICPC</name>
<dbReference type="Gene3D" id="3.50.70.10">
    <property type="match status" value="1"/>
</dbReference>
<evidence type="ECO:0000256" key="1">
    <source>
        <dbReference type="SAM" id="MobiDB-lite"/>
    </source>
</evidence>
<dbReference type="PANTHER" id="PTHR47698">
    <property type="entry name" value="FATTY-ACID-BINDING PROTEIN 3, CHLOROPLASTIC"/>
    <property type="match status" value="1"/>
</dbReference>
<dbReference type="eggNOG" id="ENOG502S827">
    <property type="taxonomic scope" value="Eukaryota"/>
</dbReference>
<evidence type="ECO:0000259" key="2">
    <source>
        <dbReference type="Pfam" id="PF16035"/>
    </source>
</evidence>
<dbReference type="Pfam" id="PF16035">
    <property type="entry name" value="Chalcone_2"/>
    <property type="match status" value="1"/>
</dbReference>
<proteinExistence type="predicted"/>
<accession>C1MVC1</accession>
<organism evidence="4">
    <name type="scientific">Micromonas pusilla (strain CCMP1545)</name>
    <name type="common">Picoplanktonic green alga</name>
    <dbReference type="NCBI Taxonomy" id="564608"/>
    <lineage>
        <taxon>Eukaryota</taxon>
        <taxon>Viridiplantae</taxon>
        <taxon>Chlorophyta</taxon>
        <taxon>Mamiellophyceae</taxon>
        <taxon>Mamiellales</taxon>
        <taxon>Mamiellaceae</taxon>
        <taxon>Micromonas</taxon>
    </lineage>
</organism>
<dbReference type="GeneID" id="9684788"/>
<dbReference type="Proteomes" id="UP000001876">
    <property type="component" value="Unassembled WGS sequence"/>
</dbReference>
<feature type="compositionally biased region" description="Basic residues" evidence="1">
    <location>
        <begin position="21"/>
        <end position="34"/>
    </location>
</feature>
<evidence type="ECO:0000313" key="4">
    <source>
        <dbReference type="Proteomes" id="UP000001876"/>
    </source>
</evidence>
<gene>
    <name evidence="3" type="ORF">MICPUCDRAFT_47616</name>
</gene>
<reference evidence="3 4" key="1">
    <citation type="journal article" date="2009" name="Science">
        <title>Green evolution and dynamic adaptations revealed by genomes of the marine picoeukaryotes Micromonas.</title>
        <authorList>
            <person name="Worden A.Z."/>
            <person name="Lee J.H."/>
            <person name="Mock T."/>
            <person name="Rouze P."/>
            <person name="Simmons M.P."/>
            <person name="Aerts A.L."/>
            <person name="Allen A.E."/>
            <person name="Cuvelier M.L."/>
            <person name="Derelle E."/>
            <person name="Everett M.V."/>
            <person name="Foulon E."/>
            <person name="Grimwood J."/>
            <person name="Gundlach H."/>
            <person name="Henrissat B."/>
            <person name="Napoli C."/>
            <person name="McDonald S.M."/>
            <person name="Parker M.S."/>
            <person name="Rombauts S."/>
            <person name="Salamov A."/>
            <person name="Von Dassow P."/>
            <person name="Badger J.H."/>
            <person name="Coutinho P.M."/>
            <person name="Demir E."/>
            <person name="Dubchak I."/>
            <person name="Gentemann C."/>
            <person name="Eikrem W."/>
            <person name="Gready J.E."/>
            <person name="John U."/>
            <person name="Lanier W."/>
            <person name="Lindquist E.A."/>
            <person name="Lucas S."/>
            <person name="Mayer K.F."/>
            <person name="Moreau H."/>
            <person name="Not F."/>
            <person name="Otillar R."/>
            <person name="Panaud O."/>
            <person name="Pangilinan J."/>
            <person name="Paulsen I."/>
            <person name="Piegu B."/>
            <person name="Poliakov A."/>
            <person name="Robbens S."/>
            <person name="Schmutz J."/>
            <person name="Toulza E."/>
            <person name="Wyss T."/>
            <person name="Zelensky A."/>
            <person name="Zhou K."/>
            <person name="Armbrust E.V."/>
            <person name="Bhattacharya D."/>
            <person name="Goodenough U.W."/>
            <person name="Van de Peer Y."/>
            <person name="Grigoriev I.V."/>
        </authorList>
    </citation>
    <scope>NUCLEOTIDE SEQUENCE [LARGE SCALE GENOMIC DNA]</scope>
    <source>
        <strain evidence="3 4">CCMP1545</strain>
    </source>
</reference>